<protein>
    <submittedName>
        <fullName evidence="2">Chorismate mutase</fullName>
    </submittedName>
</protein>
<dbReference type="InterPro" id="IPR002701">
    <property type="entry name" value="CM_II_prokaryot"/>
</dbReference>
<organism evidence="2 3">
    <name type="scientific">Candidatus Ventrousia excrementavium</name>
    <dbReference type="NCBI Taxonomy" id="2840961"/>
    <lineage>
        <taxon>Bacteria</taxon>
        <taxon>Bacillati</taxon>
        <taxon>Bacillota</taxon>
        <taxon>Clostridia</taxon>
        <taxon>Eubacteriales</taxon>
        <taxon>Clostridiaceae</taxon>
        <taxon>Clostridiaceae incertae sedis</taxon>
        <taxon>Candidatus Ventrousia</taxon>
    </lineage>
</organism>
<dbReference type="EMBL" id="DVMR01000043">
    <property type="protein sequence ID" value="HIU43694.1"/>
    <property type="molecule type" value="Genomic_DNA"/>
</dbReference>
<evidence type="ECO:0000259" key="1">
    <source>
        <dbReference type="PROSITE" id="PS51168"/>
    </source>
</evidence>
<dbReference type="InterPro" id="IPR036263">
    <property type="entry name" value="Chorismate_II_sf"/>
</dbReference>
<dbReference type="AlphaFoldDB" id="A0A9D1IX57"/>
<dbReference type="Proteomes" id="UP000824073">
    <property type="component" value="Unassembled WGS sequence"/>
</dbReference>
<evidence type="ECO:0000313" key="3">
    <source>
        <dbReference type="Proteomes" id="UP000824073"/>
    </source>
</evidence>
<name>A0A9D1IX57_9CLOT</name>
<dbReference type="SMART" id="SM00830">
    <property type="entry name" value="CM_2"/>
    <property type="match status" value="1"/>
</dbReference>
<accession>A0A9D1IX57</accession>
<reference evidence="2" key="1">
    <citation type="submission" date="2020-10" db="EMBL/GenBank/DDBJ databases">
        <authorList>
            <person name="Gilroy R."/>
        </authorList>
    </citation>
    <scope>NUCLEOTIDE SEQUENCE</scope>
    <source>
        <strain evidence="2">CHK191-8634</strain>
    </source>
</reference>
<dbReference type="GO" id="GO:0046417">
    <property type="term" value="P:chorismate metabolic process"/>
    <property type="evidence" value="ECO:0007669"/>
    <property type="project" value="InterPro"/>
</dbReference>
<dbReference type="PROSITE" id="PS51168">
    <property type="entry name" value="CHORISMATE_MUT_2"/>
    <property type="match status" value="1"/>
</dbReference>
<sequence length="285" mass="32089">MKEQDLLRQIIDGCDEALLDAFLRRMDAALRIASARLQSGEPIWNPDEEKYMLNRVTAGLSPELSRKAYVLWKDLTRMSRGRQYRFFVEHNKSLVLNHEPDIVPELGDGPVSCPAHIARTVSSVLDREATACASISAALDDLTSGRTPFAAVSIDSLYDTEWLYTMIHNKPVYVNSITRTPKGPMIVLLSRHLVNRAEVPIVSVVFSTAAYEHGSLAQAISVLSDNQLNIEYLRLKKHPTESDPDGLLIFLDFYGNLLDVATRASIFQMQSELPFFRLFGYRESV</sequence>
<dbReference type="GO" id="GO:0004106">
    <property type="term" value="F:chorismate mutase activity"/>
    <property type="evidence" value="ECO:0007669"/>
    <property type="project" value="InterPro"/>
</dbReference>
<reference evidence="2" key="2">
    <citation type="journal article" date="2021" name="PeerJ">
        <title>Extensive microbial diversity within the chicken gut microbiome revealed by metagenomics and culture.</title>
        <authorList>
            <person name="Gilroy R."/>
            <person name="Ravi A."/>
            <person name="Getino M."/>
            <person name="Pursley I."/>
            <person name="Horton D.L."/>
            <person name="Alikhan N.F."/>
            <person name="Baker D."/>
            <person name="Gharbi K."/>
            <person name="Hall N."/>
            <person name="Watson M."/>
            <person name="Adriaenssens E.M."/>
            <person name="Foster-Nyarko E."/>
            <person name="Jarju S."/>
            <person name="Secka A."/>
            <person name="Antonio M."/>
            <person name="Oren A."/>
            <person name="Chaudhuri R.R."/>
            <person name="La Ragione R."/>
            <person name="Hildebrand F."/>
            <person name="Pallen M.J."/>
        </authorList>
    </citation>
    <scope>NUCLEOTIDE SEQUENCE</scope>
    <source>
        <strain evidence="2">CHK191-8634</strain>
    </source>
</reference>
<dbReference type="Gene3D" id="1.20.59.10">
    <property type="entry name" value="Chorismate mutase"/>
    <property type="match status" value="1"/>
</dbReference>
<feature type="domain" description="Chorismate mutase" evidence="1">
    <location>
        <begin position="1"/>
        <end position="84"/>
    </location>
</feature>
<dbReference type="SUPFAM" id="SSF48600">
    <property type="entry name" value="Chorismate mutase II"/>
    <property type="match status" value="1"/>
</dbReference>
<dbReference type="Gene3D" id="3.30.70.260">
    <property type="match status" value="1"/>
</dbReference>
<gene>
    <name evidence="2" type="ORF">IAB67_05275</name>
</gene>
<dbReference type="InterPro" id="IPR036979">
    <property type="entry name" value="CM_dom_sf"/>
</dbReference>
<proteinExistence type="predicted"/>
<comment type="caution">
    <text evidence="2">The sequence shown here is derived from an EMBL/GenBank/DDBJ whole genome shotgun (WGS) entry which is preliminary data.</text>
</comment>
<evidence type="ECO:0000313" key="2">
    <source>
        <dbReference type="EMBL" id="HIU43694.1"/>
    </source>
</evidence>
<dbReference type="Pfam" id="PF01817">
    <property type="entry name" value="CM_2"/>
    <property type="match status" value="1"/>
</dbReference>